<feature type="transmembrane region" description="Helical" evidence="1">
    <location>
        <begin position="6"/>
        <end position="25"/>
    </location>
</feature>
<keyword evidence="1" id="KW-1133">Transmembrane helix</keyword>
<evidence type="ECO:0000313" key="3">
    <source>
        <dbReference type="Proteomes" id="UP000440732"/>
    </source>
</evidence>
<dbReference type="EMBL" id="QXGA01008450">
    <property type="protein sequence ID" value="KAE9058104.1"/>
    <property type="molecule type" value="Genomic_DNA"/>
</dbReference>
<name>A0A6A3PIS2_9STRA</name>
<organism evidence="2 3">
    <name type="scientific">Phytophthora fragariae</name>
    <dbReference type="NCBI Taxonomy" id="53985"/>
    <lineage>
        <taxon>Eukaryota</taxon>
        <taxon>Sar</taxon>
        <taxon>Stramenopiles</taxon>
        <taxon>Oomycota</taxon>
        <taxon>Peronosporomycetes</taxon>
        <taxon>Peronosporales</taxon>
        <taxon>Peronosporaceae</taxon>
        <taxon>Phytophthora</taxon>
    </lineage>
</organism>
<evidence type="ECO:0000313" key="2">
    <source>
        <dbReference type="EMBL" id="KAE9058104.1"/>
    </source>
</evidence>
<dbReference type="AlphaFoldDB" id="A0A6A3PIS2"/>
<keyword evidence="1" id="KW-0812">Transmembrane</keyword>
<comment type="caution">
    <text evidence="2">The sequence shown here is derived from an EMBL/GenBank/DDBJ whole genome shotgun (WGS) entry which is preliminary data.</text>
</comment>
<dbReference type="Proteomes" id="UP000440732">
    <property type="component" value="Unassembled WGS sequence"/>
</dbReference>
<sequence length="96" mass="11600">MFVSPALLFAYTVSFTTVPLLRSCCPRHRVLHRCRVLRPRRVLHRCRALRLRCVQCIYRHLLRLRRAACRRALCVFLFVLLSFWRMTGWWLCATRP</sequence>
<accession>A0A6A3PIS2</accession>
<keyword evidence="1" id="KW-0472">Membrane</keyword>
<protein>
    <submittedName>
        <fullName evidence="2">Uncharacterized protein</fullName>
    </submittedName>
</protein>
<proteinExistence type="predicted"/>
<evidence type="ECO:0000256" key="1">
    <source>
        <dbReference type="SAM" id="Phobius"/>
    </source>
</evidence>
<gene>
    <name evidence="2" type="ORF">PF006_g32241</name>
</gene>
<feature type="transmembrane region" description="Helical" evidence="1">
    <location>
        <begin position="72"/>
        <end position="91"/>
    </location>
</feature>
<reference evidence="2 3" key="1">
    <citation type="submission" date="2018-08" db="EMBL/GenBank/DDBJ databases">
        <title>Genomic investigation of the strawberry pathogen Phytophthora fragariae indicates pathogenicity is determined by transcriptional variation in three key races.</title>
        <authorList>
            <person name="Adams T.M."/>
            <person name="Armitage A.D."/>
            <person name="Sobczyk M.K."/>
            <person name="Bates H.J."/>
            <person name="Dunwell J.M."/>
            <person name="Nellist C.F."/>
            <person name="Harrison R.J."/>
        </authorList>
    </citation>
    <scope>NUCLEOTIDE SEQUENCE [LARGE SCALE GENOMIC DNA]</scope>
    <source>
        <strain evidence="2 3">NOV-5</strain>
    </source>
</reference>